<dbReference type="InterPro" id="IPR007627">
    <property type="entry name" value="RNA_pol_sigma70_r2"/>
</dbReference>
<dbReference type="GeneID" id="78455634"/>
<evidence type="ECO:0000313" key="9">
    <source>
        <dbReference type="EMBL" id="SQJ01023.1"/>
    </source>
</evidence>
<accession>A0AAX1TPQ6</accession>
<dbReference type="Proteomes" id="UP000249008">
    <property type="component" value="Chromosome 1"/>
</dbReference>
<dbReference type="Gene3D" id="1.20.120.1810">
    <property type="match status" value="1"/>
</dbReference>
<protein>
    <recommendedName>
        <fullName evidence="2">RNA polymerase sigma factor SigS</fullName>
    </recommendedName>
</protein>
<dbReference type="PANTHER" id="PTHR30385">
    <property type="entry name" value="SIGMA FACTOR F FLAGELLAR"/>
    <property type="match status" value="1"/>
</dbReference>
<dbReference type="InterPro" id="IPR036388">
    <property type="entry name" value="WH-like_DNA-bd_sf"/>
</dbReference>
<dbReference type="GO" id="GO:0006352">
    <property type="term" value="P:DNA-templated transcription initiation"/>
    <property type="evidence" value="ECO:0007669"/>
    <property type="project" value="InterPro"/>
</dbReference>
<dbReference type="KEGG" id="ful:C4N20_12485"/>
<dbReference type="InterPro" id="IPR014284">
    <property type="entry name" value="RNA_pol_sigma-70_dom"/>
</dbReference>
<comment type="function">
    <text evidence="7">Sigma factors are initiation factors that promote the attachment of RNA polymerase to specific initiation sites and are then released. Sigma-S contributes to the protection against external stress, thus playing a role in cellular fitness and survival.</text>
</comment>
<evidence type="ECO:0000256" key="2">
    <source>
        <dbReference type="ARBA" id="ARBA00021245"/>
    </source>
</evidence>
<evidence type="ECO:0000256" key="5">
    <source>
        <dbReference type="ARBA" id="ARBA00023125"/>
    </source>
</evidence>
<evidence type="ECO:0000256" key="6">
    <source>
        <dbReference type="ARBA" id="ARBA00023163"/>
    </source>
</evidence>
<dbReference type="GO" id="GO:0016987">
    <property type="term" value="F:sigma factor activity"/>
    <property type="evidence" value="ECO:0007669"/>
    <property type="project" value="UniProtKB-KW"/>
</dbReference>
<keyword evidence="6" id="KW-0804">Transcription</keyword>
<keyword evidence="5" id="KW-0238">DNA-binding</keyword>
<dbReference type="NCBIfam" id="TIGR02937">
    <property type="entry name" value="sigma70-ECF"/>
    <property type="match status" value="1"/>
</dbReference>
<dbReference type="InterPro" id="IPR016371">
    <property type="entry name" value="RNA_pol_sigma-H_factor"/>
</dbReference>
<evidence type="ECO:0000256" key="7">
    <source>
        <dbReference type="ARBA" id="ARBA00024701"/>
    </source>
</evidence>
<dbReference type="RefSeq" id="WP_005976851.1">
    <property type="nucleotide sequence ID" value="NZ_BAABXY010000001.1"/>
</dbReference>
<keyword evidence="3" id="KW-0805">Transcription regulation</keyword>
<dbReference type="AlphaFoldDB" id="A0AAX1TPQ6"/>
<evidence type="ECO:0000256" key="4">
    <source>
        <dbReference type="ARBA" id="ARBA00023082"/>
    </source>
</evidence>
<evidence type="ECO:0000256" key="3">
    <source>
        <dbReference type="ARBA" id="ARBA00023015"/>
    </source>
</evidence>
<organism evidence="9 10">
    <name type="scientific">Fusobacterium ulcerans</name>
    <dbReference type="NCBI Taxonomy" id="861"/>
    <lineage>
        <taxon>Bacteria</taxon>
        <taxon>Fusobacteriati</taxon>
        <taxon>Fusobacteriota</taxon>
        <taxon>Fusobacteriia</taxon>
        <taxon>Fusobacteriales</taxon>
        <taxon>Fusobacteriaceae</taxon>
        <taxon>Fusobacterium</taxon>
    </lineage>
</organism>
<dbReference type="SUPFAM" id="SSF88946">
    <property type="entry name" value="Sigma2 domain of RNA polymerase sigma factors"/>
    <property type="match status" value="1"/>
</dbReference>
<proteinExistence type="inferred from homology"/>
<evidence type="ECO:0000256" key="1">
    <source>
        <dbReference type="ARBA" id="ARBA00007788"/>
    </source>
</evidence>
<dbReference type="InterPro" id="IPR013325">
    <property type="entry name" value="RNA_pol_sigma_r2"/>
</dbReference>
<gene>
    <name evidence="9" type="primary">sigH_2</name>
    <name evidence="9" type="ORF">NCTC12112_01062</name>
</gene>
<comment type="similarity">
    <text evidence="1">Belongs to the sigma-70 factor family.</text>
</comment>
<dbReference type="EMBL" id="LS483487">
    <property type="protein sequence ID" value="SQJ01023.1"/>
    <property type="molecule type" value="Genomic_DNA"/>
</dbReference>
<dbReference type="GO" id="GO:0003677">
    <property type="term" value="F:DNA binding"/>
    <property type="evidence" value="ECO:0007669"/>
    <property type="project" value="UniProtKB-KW"/>
</dbReference>
<dbReference type="PIRSF" id="PIRSF002939">
    <property type="entry name" value="RNA_polymerase_sigma-H_factor"/>
    <property type="match status" value="1"/>
</dbReference>
<dbReference type="Pfam" id="PF04542">
    <property type="entry name" value="Sigma70_r2"/>
    <property type="match status" value="1"/>
</dbReference>
<evidence type="ECO:0000313" key="10">
    <source>
        <dbReference type="Proteomes" id="UP000249008"/>
    </source>
</evidence>
<dbReference type="PANTHER" id="PTHR30385:SF1">
    <property type="entry name" value="RNA POLYMERASE SIGMA-H FACTOR"/>
    <property type="match status" value="1"/>
</dbReference>
<keyword evidence="4" id="KW-0731">Sigma factor</keyword>
<reference evidence="9 10" key="1">
    <citation type="submission" date="2018-06" db="EMBL/GenBank/DDBJ databases">
        <authorList>
            <consortium name="Pathogen Informatics"/>
            <person name="Doyle S."/>
        </authorList>
    </citation>
    <scope>NUCLEOTIDE SEQUENCE [LARGE SCALE GENOMIC DNA]</scope>
    <source>
        <strain evidence="9 10">NCTC12112</strain>
    </source>
</reference>
<feature type="domain" description="RNA polymerase sigma-70 region 2" evidence="8">
    <location>
        <begin position="21"/>
        <end position="86"/>
    </location>
</feature>
<sequence>MDNKKIKDAKNGDDKAFIEIFQSLKRIILYRTKKYFFYGGDKDDVMQEAMIGLFKAINAYDENKTASFKTFALLCIKRHLITVLKNSNSRKNKILNMAISIQAESEGEPNITYTHQSFMFHSPEELCLGKEKMEYVNRYLRTHLSPMENEIFEYLIAEMTYIEIAEMTGRDVKSIDNCIQRIKKKLKNFMLDY</sequence>
<evidence type="ECO:0000259" key="8">
    <source>
        <dbReference type="Pfam" id="PF04542"/>
    </source>
</evidence>
<dbReference type="Gene3D" id="1.10.10.10">
    <property type="entry name" value="Winged helix-like DNA-binding domain superfamily/Winged helix DNA-binding domain"/>
    <property type="match status" value="1"/>
</dbReference>
<name>A0AAX1TPQ6_9FUSO</name>
<dbReference type="SUPFAM" id="SSF46894">
    <property type="entry name" value="C-terminal effector domain of the bipartite response regulators"/>
    <property type="match status" value="1"/>
</dbReference>
<dbReference type="InterPro" id="IPR016032">
    <property type="entry name" value="Sig_transdc_resp-reg_C-effctor"/>
</dbReference>